<proteinExistence type="predicted"/>
<sequence length="454" mass="44832">MTAEHLAAPLSPSVLDALHNTPVAPLLDQSAQQVLAGIGLPALPQLSALPPLPGLPALPPLDPTALIRPVTDLFSGFGSGDLATDAGLNPQTVLQRVTDAVGTVIQLASSGIQLLQSMESSGVTAATSAALDTVATSASISEQATRINLVTGGAAATVATGYAEMAALATRFALTTAALGPTLVTPPGQAALLATAIEAGTEATAITARTKAQLLGQSAEMAEAGEPVPTRVPKRADPGKVQRSLARSASTVSGSVPETSMITRGSATATTGGAGSAGSAGTSRQSSLTQLLSQVQQLVTPLISLGQTVGKEAAAQLSAKPVAETSTPAANRPTSVSGLSAASVPGTVAAVTPAATVLGGWQAEGIVTAAPTSQVAAVGIPITTSTYSHEMLPPLVPGAALTDGDGRARPSGSAPAQLADTRYVDELIGSGQQDIAAPVIGLDSTDDPDTPFSL</sequence>
<feature type="compositionally biased region" description="Polar residues" evidence="1">
    <location>
        <begin position="324"/>
        <end position="338"/>
    </location>
</feature>
<feature type="region of interest" description="Disordered" evidence="1">
    <location>
        <begin position="221"/>
        <end position="285"/>
    </location>
</feature>
<evidence type="ECO:0000313" key="3">
    <source>
        <dbReference type="Proteomes" id="UP001317870"/>
    </source>
</evidence>
<feature type="region of interest" description="Disordered" evidence="1">
    <location>
        <begin position="320"/>
        <end position="340"/>
    </location>
</feature>
<feature type="region of interest" description="Disordered" evidence="1">
    <location>
        <begin position="400"/>
        <end position="419"/>
    </location>
</feature>
<dbReference type="RefSeq" id="WP_281879392.1">
    <property type="nucleotide sequence ID" value="NZ_AP026978.1"/>
</dbReference>
<dbReference type="Proteomes" id="UP001317870">
    <property type="component" value="Chromosome"/>
</dbReference>
<evidence type="ECO:0000256" key="1">
    <source>
        <dbReference type="SAM" id="MobiDB-lite"/>
    </source>
</evidence>
<feature type="compositionally biased region" description="Polar residues" evidence="1">
    <location>
        <begin position="245"/>
        <end position="262"/>
    </location>
</feature>
<evidence type="ECO:0000313" key="2">
    <source>
        <dbReference type="EMBL" id="BDT99261.1"/>
    </source>
</evidence>
<name>A0ABN6U228_9NOCA</name>
<accession>A0ABN6U228</accession>
<evidence type="ECO:0008006" key="4">
    <source>
        <dbReference type="Google" id="ProtNLM"/>
    </source>
</evidence>
<organism evidence="2 3">
    <name type="scientific">Nocardia sputorum</name>
    <dbReference type="NCBI Taxonomy" id="2984338"/>
    <lineage>
        <taxon>Bacteria</taxon>
        <taxon>Bacillati</taxon>
        <taxon>Actinomycetota</taxon>
        <taxon>Actinomycetes</taxon>
        <taxon>Mycobacteriales</taxon>
        <taxon>Nocardiaceae</taxon>
        <taxon>Nocardia</taxon>
    </lineage>
</organism>
<dbReference type="EMBL" id="AP026978">
    <property type="protein sequence ID" value="BDT99261.1"/>
    <property type="molecule type" value="Genomic_DNA"/>
</dbReference>
<reference evidence="2 3" key="1">
    <citation type="submission" date="2022-11" db="EMBL/GenBank/DDBJ databases">
        <title>Genome Sequencing of Nocardia sp. ON39_IFM12276 and assembly.</title>
        <authorList>
            <person name="Shimojima M."/>
            <person name="Toyokawa M."/>
            <person name="Uesaka K."/>
        </authorList>
    </citation>
    <scope>NUCLEOTIDE SEQUENCE [LARGE SCALE GENOMIC DNA]</scope>
    <source>
        <strain evidence="2 3">IFM 12276</strain>
    </source>
</reference>
<keyword evidence="3" id="KW-1185">Reference proteome</keyword>
<gene>
    <name evidence="2" type="ORF">IFM12276_22900</name>
</gene>
<protein>
    <recommendedName>
        <fullName evidence="4">ESX-1 secretion-associated protein EspA/EspE-like domain-containing protein</fullName>
    </recommendedName>
</protein>
<feature type="compositionally biased region" description="Acidic residues" evidence="1">
    <location>
        <begin position="444"/>
        <end position="454"/>
    </location>
</feature>
<feature type="region of interest" description="Disordered" evidence="1">
    <location>
        <begin position="435"/>
        <end position="454"/>
    </location>
</feature>